<name>A0A921TFS9_9GAMM</name>
<dbReference type="AlphaFoldDB" id="A0A921TFS9"/>
<proteinExistence type="predicted"/>
<keyword evidence="1" id="KW-0812">Transmembrane</keyword>
<dbReference type="RefSeq" id="WP_162124126.1">
    <property type="nucleotide sequence ID" value="NZ_PDWK01000022.1"/>
</dbReference>
<keyword evidence="1" id="KW-1133">Transmembrane helix</keyword>
<dbReference type="OrthoDB" id="9771846at2"/>
<dbReference type="SUPFAM" id="SSF53448">
    <property type="entry name" value="Nucleotide-diphospho-sugar transferases"/>
    <property type="match status" value="1"/>
</dbReference>
<dbReference type="PANTHER" id="PTHR43179:SF7">
    <property type="entry name" value="RHAMNOSYLTRANSFERASE WBBL"/>
    <property type="match status" value="1"/>
</dbReference>
<sequence length="283" mass="30612">MSTANGGIAAVVVSHQSAGTIDACLARLRAAADVAEIRVVDNASTDATLEIVQRHALADPRVRFIANPDNPGFAVACNQGAAASAAPWLAFVNPDLQVEPDTLVRLRAHAVSLGGEVLLGADLYGEDGVYDGAARRRDPDFAAMLRNPAAGTRLEVPRDPALALQPVDAVSGALMLVPRALFQRIGGFDEGYRLHAEDLDLCRRARQAGARVAVANDVAVLHVRGVSSRARPLFVEWHKHRGLWRYFRRFEAARRGPLTRAAVFAAIWAHFALAALRSRLRRR</sequence>
<feature type="domain" description="Glycosyltransferase 2-like" evidence="2">
    <location>
        <begin position="11"/>
        <end position="119"/>
    </location>
</feature>
<gene>
    <name evidence="3" type="ORF">CR938_05980</name>
</gene>
<comment type="caution">
    <text evidence="3">The sequence shown here is derived from an EMBL/GenBank/DDBJ whole genome shotgun (WGS) entry which is preliminary data.</text>
</comment>
<evidence type="ECO:0000313" key="3">
    <source>
        <dbReference type="EMBL" id="KAF1689359.1"/>
    </source>
</evidence>
<feature type="transmembrane region" description="Helical" evidence="1">
    <location>
        <begin position="258"/>
        <end position="276"/>
    </location>
</feature>
<evidence type="ECO:0000259" key="2">
    <source>
        <dbReference type="Pfam" id="PF00535"/>
    </source>
</evidence>
<reference evidence="3" key="1">
    <citation type="submission" date="2017-10" db="EMBL/GenBank/DDBJ databases">
        <title>Whole genome sequencing of members of genus Pseudoxanthomonas.</title>
        <authorList>
            <person name="Kumar S."/>
            <person name="Bansal K."/>
            <person name="Kaur A."/>
            <person name="Patil P."/>
            <person name="Sharma S."/>
            <person name="Patil P.B."/>
        </authorList>
    </citation>
    <scope>NUCLEOTIDE SEQUENCE</scope>
    <source>
        <strain evidence="3">DSM 22914</strain>
    </source>
</reference>
<keyword evidence="4" id="KW-1185">Reference proteome</keyword>
<dbReference type="Proteomes" id="UP000717981">
    <property type="component" value="Unassembled WGS sequence"/>
</dbReference>
<dbReference type="InterPro" id="IPR029044">
    <property type="entry name" value="Nucleotide-diphossugar_trans"/>
</dbReference>
<keyword evidence="3" id="KW-0808">Transferase</keyword>
<dbReference type="GO" id="GO:0016740">
    <property type="term" value="F:transferase activity"/>
    <property type="evidence" value="ECO:0007669"/>
    <property type="project" value="UniProtKB-KW"/>
</dbReference>
<organism evidence="3 4">
    <name type="scientific">Pseudoxanthomonas taiwanensis</name>
    <dbReference type="NCBI Taxonomy" id="176598"/>
    <lineage>
        <taxon>Bacteria</taxon>
        <taxon>Pseudomonadati</taxon>
        <taxon>Pseudomonadota</taxon>
        <taxon>Gammaproteobacteria</taxon>
        <taxon>Lysobacterales</taxon>
        <taxon>Lysobacteraceae</taxon>
        <taxon>Pseudoxanthomonas</taxon>
    </lineage>
</organism>
<protein>
    <submittedName>
        <fullName evidence="3">Glycosyl transferase</fullName>
    </submittedName>
</protein>
<dbReference type="Gene3D" id="3.90.550.10">
    <property type="entry name" value="Spore Coat Polysaccharide Biosynthesis Protein SpsA, Chain A"/>
    <property type="match status" value="1"/>
</dbReference>
<dbReference type="Pfam" id="PF13641">
    <property type="entry name" value="Glyco_tranf_2_3"/>
    <property type="match status" value="1"/>
</dbReference>
<dbReference type="EMBL" id="PDWK01000022">
    <property type="protein sequence ID" value="KAF1689359.1"/>
    <property type="molecule type" value="Genomic_DNA"/>
</dbReference>
<accession>A0A921TFS9</accession>
<dbReference type="PANTHER" id="PTHR43179">
    <property type="entry name" value="RHAMNOSYLTRANSFERASE WBBL"/>
    <property type="match status" value="1"/>
</dbReference>
<dbReference type="InterPro" id="IPR001173">
    <property type="entry name" value="Glyco_trans_2-like"/>
</dbReference>
<evidence type="ECO:0000256" key="1">
    <source>
        <dbReference type="SAM" id="Phobius"/>
    </source>
</evidence>
<keyword evidence="1" id="KW-0472">Membrane</keyword>
<dbReference type="Pfam" id="PF00535">
    <property type="entry name" value="Glycos_transf_2"/>
    <property type="match status" value="1"/>
</dbReference>
<evidence type="ECO:0000313" key="4">
    <source>
        <dbReference type="Proteomes" id="UP000717981"/>
    </source>
</evidence>